<dbReference type="PROSITE" id="PS51468">
    <property type="entry name" value="VIT"/>
    <property type="match status" value="1"/>
</dbReference>
<feature type="compositionally biased region" description="Basic and acidic residues" evidence="1">
    <location>
        <begin position="16"/>
        <end position="25"/>
    </location>
</feature>
<dbReference type="Proteomes" id="UP000464577">
    <property type="component" value="Chromosome"/>
</dbReference>
<organism evidence="4 5">
    <name type="scientific">Spirosoma endbachense</name>
    <dbReference type="NCBI Taxonomy" id="2666025"/>
    <lineage>
        <taxon>Bacteria</taxon>
        <taxon>Pseudomonadati</taxon>
        <taxon>Bacteroidota</taxon>
        <taxon>Cytophagia</taxon>
        <taxon>Cytophagales</taxon>
        <taxon>Cytophagaceae</taxon>
        <taxon>Spirosoma</taxon>
    </lineage>
</organism>
<dbReference type="RefSeq" id="WP_162386806.1">
    <property type="nucleotide sequence ID" value="NZ_CP045997.1"/>
</dbReference>
<gene>
    <name evidence="4" type="ORF">GJR95_15825</name>
</gene>
<feature type="transmembrane region" description="Helical" evidence="2">
    <location>
        <begin position="45"/>
        <end position="66"/>
    </location>
</feature>
<proteinExistence type="predicted"/>
<feature type="region of interest" description="Disordered" evidence="1">
    <location>
        <begin position="1"/>
        <end position="31"/>
    </location>
</feature>
<evidence type="ECO:0000256" key="2">
    <source>
        <dbReference type="SAM" id="Phobius"/>
    </source>
</evidence>
<accession>A0A6P1VVD6</accession>
<dbReference type="InterPro" id="IPR013694">
    <property type="entry name" value="VIT"/>
</dbReference>
<keyword evidence="5" id="KW-1185">Reference proteome</keyword>
<dbReference type="NCBIfam" id="TIGR04477">
    <property type="entry name" value="sorted_by_XrtN"/>
    <property type="match status" value="1"/>
</dbReference>
<dbReference type="EMBL" id="CP045997">
    <property type="protein sequence ID" value="QHV96398.1"/>
    <property type="molecule type" value="Genomic_DNA"/>
</dbReference>
<feature type="transmembrane region" description="Helical" evidence="2">
    <location>
        <begin position="139"/>
        <end position="157"/>
    </location>
</feature>
<feature type="domain" description="VIT" evidence="3">
    <location>
        <begin position="358"/>
        <end position="492"/>
    </location>
</feature>
<protein>
    <submittedName>
        <fullName evidence="4">XrtN system VIT domain-containing protein</fullName>
    </submittedName>
</protein>
<reference evidence="4 5" key="1">
    <citation type="submission" date="2019-11" db="EMBL/GenBank/DDBJ databases">
        <title>Spirosoma endbachense sp. nov., isolated from a natural salt meadow.</title>
        <authorList>
            <person name="Rojas J."/>
            <person name="Ambika Manirajan B."/>
            <person name="Ratering S."/>
            <person name="Suarez C."/>
            <person name="Geissler-Plaum R."/>
            <person name="Schnell S."/>
        </authorList>
    </citation>
    <scope>NUCLEOTIDE SEQUENCE [LARGE SCALE GENOMIC DNA]</scope>
    <source>
        <strain evidence="4 5">I-24</strain>
    </source>
</reference>
<dbReference type="AlphaFoldDB" id="A0A6P1VVD6"/>
<dbReference type="InterPro" id="IPR031005">
    <property type="entry name" value="Sorted_by_XrtN"/>
</dbReference>
<feature type="transmembrane region" description="Helical" evidence="2">
    <location>
        <begin position="197"/>
        <end position="221"/>
    </location>
</feature>
<evidence type="ECO:0000313" key="4">
    <source>
        <dbReference type="EMBL" id="QHV96398.1"/>
    </source>
</evidence>
<feature type="transmembrane region" description="Helical" evidence="2">
    <location>
        <begin position="233"/>
        <end position="253"/>
    </location>
</feature>
<evidence type="ECO:0000256" key="1">
    <source>
        <dbReference type="SAM" id="MobiDB-lite"/>
    </source>
</evidence>
<dbReference type="KEGG" id="senf:GJR95_15825"/>
<feature type="transmembrane region" description="Helical" evidence="2">
    <location>
        <begin position="111"/>
        <end position="127"/>
    </location>
</feature>
<sequence length="884" mass="99990">MKIESRVATQLPESPKQAERSDVFSDSHASTTPPLPWLKPFQEPLFGIGLVMLILSGGAFLLYDLLNDSGRTGTYNSLMIMLHYGLFIIYGLMLWTSGYLKIRDTSRHRPVRWLGLLLWLISAYALNRDLPVFQKSTEWLCWTLTLVGIAMITYSWLDMLSVRVQQLLYAVLAFGFWVFAYMAVYMVEWYIVSVPMLIGLGLSCHTFVPLAFTIALGRRLWYDYRHNEHLRPGVVLGAAIPIVALGLFLTGWVSDLNRIDRIRRESTIRQTSDLPEWVLIAQQLKPGWITNRLLLAGQLYDLGPFFSNSSGFFPSQTGLDDVRQHDPLVVIASNLYPTDGLTASDKLSLLKTIHDDHHTTEEKFWTGRHLTISDVVSQVRIWPQFRLSYTEKTIRIHNQASITTEEALLTFHLPPGSVVSSMSLWVNGREEPARLTTVAKADSAYRTIVGVESRITARDPSVVFWQEGNRVTIRVFPCRANEDRRVKLGITSPLAIAGNELVYQNSNFEGPNAISATELINIDFDQTPQSLESPWLLEKLTGNQLIHQGSYEPNWSLRFKAPALSPDAFVMPDSNLAYQLMPYKPRWSSFVPNDVYLDVNAAWTKDEFIAVFNAATHIKSHVWLFDDGLKQLTKQDLEATYNRLSAQQFSLFPVYRIQNPATALLITKAALSSPTLSDLKNTTFAERMQQTGRQTEPIRTFCLGNNLSPYLKTLSELSVLNVTSGTIHDLSHQVVTQHQFPKQLNEPGQIALPEAGVVIREITRPEPTATVLRKSNAPDHLARLFAYNHLLHQIGRHYFTPNYQTDTLIHEAQMAHVVSPLSSLIVLETANDYERFGIKSDRSGLKNATLKQEGAVPEPHEWALLAMLAGFIGWLIWKKRYATA</sequence>
<evidence type="ECO:0000259" key="3">
    <source>
        <dbReference type="PROSITE" id="PS51468"/>
    </source>
</evidence>
<name>A0A6P1VVD6_9BACT</name>
<feature type="transmembrane region" description="Helical" evidence="2">
    <location>
        <begin position="169"/>
        <end position="191"/>
    </location>
</feature>
<keyword evidence="2" id="KW-1133">Transmembrane helix</keyword>
<feature type="transmembrane region" description="Helical" evidence="2">
    <location>
        <begin position="78"/>
        <end position="99"/>
    </location>
</feature>
<evidence type="ECO:0000313" key="5">
    <source>
        <dbReference type="Proteomes" id="UP000464577"/>
    </source>
</evidence>
<keyword evidence="2" id="KW-0472">Membrane</keyword>
<keyword evidence="2" id="KW-0812">Transmembrane</keyword>
<dbReference type="Pfam" id="PF08487">
    <property type="entry name" value="VIT"/>
    <property type="match status" value="1"/>
</dbReference>